<keyword evidence="4" id="KW-1185">Reference proteome</keyword>
<dbReference type="AlphaFoldDB" id="A0A2S5F6M1"/>
<dbReference type="Gene3D" id="1.10.1200.10">
    <property type="entry name" value="ACP-like"/>
    <property type="match status" value="1"/>
</dbReference>
<dbReference type="Pfam" id="PF00550">
    <property type="entry name" value="PP-binding"/>
    <property type="match status" value="1"/>
</dbReference>
<dbReference type="PROSITE" id="PS50075">
    <property type="entry name" value="CARRIER"/>
    <property type="match status" value="1"/>
</dbReference>
<gene>
    <name evidence="3" type="ORF">HQ399_17690</name>
    <name evidence="2" type="ORF">I6H43_15165</name>
</gene>
<dbReference type="InterPro" id="IPR009081">
    <property type="entry name" value="PP-bd_ACP"/>
</dbReference>
<dbReference type="RefSeq" id="WP_033114590.1">
    <property type="nucleotide sequence ID" value="NZ_AP024466.1"/>
</dbReference>
<reference evidence="3 5" key="3">
    <citation type="journal article" date="2021" name="Front. Microbiol.">
        <title>Prevalence and Genetic Analysis of Chromosomal mcr-3/7 in Aeromonas From U.S. Animal-Derived Samples.</title>
        <authorList>
            <person name="Wang Y."/>
            <person name="Hou N."/>
            <person name="Rasooly R."/>
            <person name="Gu Y."/>
            <person name="He X."/>
        </authorList>
    </citation>
    <scope>NUCLEOTIDE SEQUENCE [LARGE SCALE GENOMIC DNA]</scope>
    <source>
        <strain evidence="3 5">4608</strain>
    </source>
</reference>
<reference evidence="3" key="1">
    <citation type="submission" date="2020-05" db="EMBL/GenBank/DDBJ databases">
        <authorList>
            <person name="Liao W."/>
            <person name="He Y."/>
            <person name="Tan R."/>
            <person name="He X."/>
            <person name="Yang Z."/>
        </authorList>
    </citation>
    <scope>NUCLEOTIDE SEQUENCE</scope>
    <source>
        <strain evidence="3">4608</strain>
    </source>
</reference>
<accession>A0A2S5F6M1</accession>
<proteinExistence type="predicted"/>
<dbReference type="EMBL" id="CP053881">
    <property type="protein sequence ID" value="QWL63957.1"/>
    <property type="molecule type" value="Genomic_DNA"/>
</dbReference>
<dbReference type="NCBIfam" id="NF006617">
    <property type="entry name" value="PRK09184.1"/>
    <property type="match status" value="1"/>
</dbReference>
<dbReference type="GeneID" id="60788050"/>
<evidence type="ECO:0000259" key="1">
    <source>
        <dbReference type="PROSITE" id="PS50075"/>
    </source>
</evidence>
<organism evidence="3 5">
    <name type="scientific">Aeromonas jandaei</name>
    <dbReference type="NCBI Taxonomy" id="650"/>
    <lineage>
        <taxon>Bacteria</taxon>
        <taxon>Pseudomonadati</taxon>
        <taxon>Pseudomonadota</taxon>
        <taxon>Gammaproteobacteria</taxon>
        <taxon>Aeromonadales</taxon>
        <taxon>Aeromonadaceae</taxon>
        <taxon>Aeromonas</taxon>
    </lineage>
</organism>
<name>A0A2S5F6M1_AERJA</name>
<sequence>MQQTLTEEIKQLIIDSLNLEGMTTADIDTDAPLFNDGLGLDSIDALELGLAIKGRYGIVLSADDENTRRHFASVAALAALVNQQRG</sequence>
<protein>
    <submittedName>
        <fullName evidence="3">Acyl carrier protein</fullName>
    </submittedName>
</protein>
<dbReference type="Proteomes" id="UP000679312">
    <property type="component" value="Chromosome"/>
</dbReference>
<feature type="domain" description="Carrier" evidence="1">
    <location>
        <begin position="3"/>
        <end position="85"/>
    </location>
</feature>
<dbReference type="Proteomes" id="UP000595481">
    <property type="component" value="Chromosome"/>
</dbReference>
<evidence type="ECO:0000313" key="4">
    <source>
        <dbReference type="Proteomes" id="UP000595481"/>
    </source>
</evidence>
<dbReference type="InterPro" id="IPR036736">
    <property type="entry name" value="ACP-like_sf"/>
</dbReference>
<reference evidence="2 4" key="2">
    <citation type="submission" date="2020-12" db="EMBL/GenBank/DDBJ databases">
        <title>FDA dAtabase for Regulatory Grade micrObial Sequences (FDA-ARGOS): Supporting development and validation of Infectious Disease Dx tests.</title>
        <authorList>
            <person name="Sproer C."/>
            <person name="Gronow S."/>
            <person name="Severitt S."/>
            <person name="Schroder I."/>
            <person name="Tallon L."/>
            <person name="Sadzewicz L."/>
            <person name="Zhao X."/>
            <person name="Boylan J."/>
            <person name="Ott S."/>
            <person name="Bowen H."/>
            <person name="Vavikolanu K."/>
            <person name="Mehta A."/>
            <person name="Aluvathingal J."/>
            <person name="Nadendla S."/>
            <person name="Lowell S."/>
            <person name="Myers T."/>
            <person name="Yan Y."/>
            <person name="Sichtig H."/>
        </authorList>
    </citation>
    <scope>NUCLEOTIDE SEQUENCE [LARGE SCALE GENOMIC DNA]</scope>
    <source>
        <strain evidence="2 4">FDAARGOS_986</strain>
    </source>
</reference>
<dbReference type="SUPFAM" id="SSF47336">
    <property type="entry name" value="ACP-like"/>
    <property type="match status" value="1"/>
</dbReference>
<evidence type="ECO:0000313" key="2">
    <source>
        <dbReference type="EMBL" id="QQB18879.1"/>
    </source>
</evidence>
<evidence type="ECO:0000313" key="3">
    <source>
        <dbReference type="EMBL" id="QWL63957.1"/>
    </source>
</evidence>
<evidence type="ECO:0000313" key="5">
    <source>
        <dbReference type="Proteomes" id="UP000679312"/>
    </source>
</evidence>
<dbReference type="GeneID" id="69552643"/>
<dbReference type="EMBL" id="CP066092">
    <property type="protein sequence ID" value="QQB18879.1"/>
    <property type="molecule type" value="Genomic_DNA"/>
</dbReference>